<evidence type="ECO:0000313" key="1">
    <source>
        <dbReference type="EMBL" id="MQL97272.1"/>
    </source>
</evidence>
<gene>
    <name evidence="1" type="ORF">Taro_029958</name>
</gene>
<reference evidence="1" key="1">
    <citation type="submission" date="2017-07" db="EMBL/GenBank/DDBJ databases">
        <title>Taro Niue Genome Assembly and Annotation.</title>
        <authorList>
            <person name="Atibalentja N."/>
            <person name="Keating K."/>
            <person name="Fields C.J."/>
        </authorList>
    </citation>
    <scope>NUCLEOTIDE SEQUENCE</scope>
    <source>
        <strain evidence="1">Niue_2</strain>
        <tissue evidence="1">Leaf</tissue>
    </source>
</reference>
<dbReference type="AlphaFoldDB" id="A0A843VF43"/>
<protein>
    <submittedName>
        <fullName evidence="1">Uncharacterized protein</fullName>
    </submittedName>
</protein>
<feature type="non-terminal residue" evidence="1">
    <location>
        <position position="1"/>
    </location>
</feature>
<accession>A0A843VF43</accession>
<sequence length="235" mass="26631">YRCVFCLPMVSGALAPVELEVCVVYAVDMLFMWFERFLIELVTCEAHPYSFQVRENRRLLALHLVQSRIVAELGLHHQQCNFLYLYTSGLATRASGYSYPLEAQNSGRSSAESSNSGEDCVGKAVRRTRDRKCLEDEEVAGSRAFSQIFSRAEVSGQYQRSRSRYVQAQSTRWFTVCERDPARHCILNVMALSDAFWLPLFAVFIWMSAACRAPGGLADIDSWKATTSCVVFMSR</sequence>
<dbReference type="EMBL" id="NMUH01002025">
    <property type="protein sequence ID" value="MQL97272.1"/>
    <property type="molecule type" value="Genomic_DNA"/>
</dbReference>
<organism evidence="1 2">
    <name type="scientific">Colocasia esculenta</name>
    <name type="common">Wild taro</name>
    <name type="synonym">Arum esculentum</name>
    <dbReference type="NCBI Taxonomy" id="4460"/>
    <lineage>
        <taxon>Eukaryota</taxon>
        <taxon>Viridiplantae</taxon>
        <taxon>Streptophyta</taxon>
        <taxon>Embryophyta</taxon>
        <taxon>Tracheophyta</taxon>
        <taxon>Spermatophyta</taxon>
        <taxon>Magnoliopsida</taxon>
        <taxon>Liliopsida</taxon>
        <taxon>Araceae</taxon>
        <taxon>Aroideae</taxon>
        <taxon>Colocasieae</taxon>
        <taxon>Colocasia</taxon>
    </lineage>
</organism>
<comment type="caution">
    <text evidence="1">The sequence shown here is derived from an EMBL/GenBank/DDBJ whole genome shotgun (WGS) entry which is preliminary data.</text>
</comment>
<keyword evidence="2" id="KW-1185">Reference proteome</keyword>
<dbReference type="Proteomes" id="UP000652761">
    <property type="component" value="Unassembled WGS sequence"/>
</dbReference>
<proteinExistence type="predicted"/>
<evidence type="ECO:0000313" key="2">
    <source>
        <dbReference type="Proteomes" id="UP000652761"/>
    </source>
</evidence>
<name>A0A843VF43_COLES</name>